<dbReference type="InterPro" id="IPR017050">
    <property type="entry name" value="Metallopeptidase_nem"/>
</dbReference>
<evidence type="ECO:0000256" key="7">
    <source>
        <dbReference type="ARBA" id="ARBA00022801"/>
    </source>
</evidence>
<dbReference type="SMART" id="SM00042">
    <property type="entry name" value="CUB"/>
    <property type="match status" value="1"/>
</dbReference>
<dbReference type="WBParaSite" id="PSAMB.scaffold2065size25630.g16184.t1">
    <property type="protein sequence ID" value="PSAMB.scaffold2065size25630.g16184.t1"/>
    <property type="gene ID" value="PSAMB.scaffold2065size25630.g16184"/>
</dbReference>
<dbReference type="SUPFAM" id="SSF49854">
    <property type="entry name" value="Spermadhesin, CUB domain"/>
    <property type="match status" value="1"/>
</dbReference>
<dbReference type="InterPro" id="IPR000859">
    <property type="entry name" value="CUB_dom"/>
</dbReference>
<reference evidence="20" key="1">
    <citation type="submission" date="2022-11" db="UniProtKB">
        <authorList>
            <consortium name="WormBaseParasite"/>
        </authorList>
    </citation>
    <scope>IDENTIFICATION</scope>
</reference>
<dbReference type="InterPro" id="IPR000742">
    <property type="entry name" value="EGF"/>
</dbReference>
<keyword evidence="5 14" id="KW-0479">Metal-binding</keyword>
<keyword evidence="9 14" id="KW-0482">Metalloprotease</keyword>
<dbReference type="PANTHER" id="PTHR10127">
    <property type="entry name" value="DISCOIDIN, CUB, EGF, LAMININ , AND ZINC METALLOPROTEASE DOMAIN CONTAINING"/>
    <property type="match status" value="1"/>
</dbReference>
<keyword evidence="11" id="KW-0325">Glycoprotein</keyword>
<evidence type="ECO:0000256" key="3">
    <source>
        <dbReference type="ARBA" id="ARBA00022536"/>
    </source>
</evidence>
<comment type="caution">
    <text evidence="13">Lacks conserved residue(s) required for the propagation of feature annotation.</text>
</comment>
<dbReference type="GO" id="GO:0018996">
    <property type="term" value="P:molting cycle, collagen and cuticulin-based cuticle"/>
    <property type="evidence" value="ECO:0007669"/>
    <property type="project" value="InterPro"/>
</dbReference>
<dbReference type="AlphaFoldDB" id="A0A914VIE0"/>
<evidence type="ECO:0000256" key="4">
    <source>
        <dbReference type="ARBA" id="ARBA00022670"/>
    </source>
</evidence>
<evidence type="ECO:0000256" key="10">
    <source>
        <dbReference type="ARBA" id="ARBA00023157"/>
    </source>
</evidence>
<accession>A0A914VIE0</accession>
<feature type="region of interest" description="Disordered" evidence="16">
    <location>
        <begin position="132"/>
        <end position="159"/>
    </location>
</feature>
<dbReference type="PANTHER" id="PTHR10127:SF780">
    <property type="entry name" value="METALLOENDOPEPTIDASE"/>
    <property type="match status" value="1"/>
</dbReference>
<dbReference type="InterPro" id="IPR024079">
    <property type="entry name" value="MetalloPept_cat_dom_sf"/>
</dbReference>
<dbReference type="GO" id="GO:0006508">
    <property type="term" value="P:proteolysis"/>
    <property type="evidence" value="ECO:0007669"/>
    <property type="project" value="UniProtKB-KW"/>
</dbReference>
<feature type="binding site" evidence="14">
    <location>
        <position position="262"/>
    </location>
    <ligand>
        <name>Zn(2+)</name>
        <dbReference type="ChEBI" id="CHEBI:29105"/>
        <note>catalytic</note>
    </ligand>
</feature>
<dbReference type="PIRSF" id="PIRSF036365">
    <property type="entry name" value="Astacin_nematoda"/>
    <property type="match status" value="1"/>
</dbReference>
<keyword evidence="8 14" id="KW-0862">Zinc</keyword>
<dbReference type="PROSITE" id="PS00022">
    <property type="entry name" value="EGF_1"/>
    <property type="match status" value="1"/>
</dbReference>
<evidence type="ECO:0000313" key="19">
    <source>
        <dbReference type="Proteomes" id="UP000887566"/>
    </source>
</evidence>
<dbReference type="PRINTS" id="PR00480">
    <property type="entry name" value="ASTACIN"/>
</dbReference>
<feature type="domain" description="Peptidase M12A" evidence="18">
    <location>
        <begin position="157"/>
        <end position="367"/>
    </location>
</feature>
<dbReference type="Gene3D" id="1.25.40.10">
    <property type="entry name" value="Tetratricopeptide repeat domain"/>
    <property type="match status" value="1"/>
</dbReference>
<dbReference type="InterPro" id="IPR006597">
    <property type="entry name" value="Sel1-like"/>
</dbReference>
<dbReference type="PROSITE" id="PS01186">
    <property type="entry name" value="EGF_2"/>
    <property type="match status" value="1"/>
</dbReference>
<dbReference type="GO" id="GO:0005576">
    <property type="term" value="C:extracellular region"/>
    <property type="evidence" value="ECO:0007669"/>
    <property type="project" value="UniProtKB-SubCell"/>
</dbReference>
<dbReference type="PROSITE" id="PS51864">
    <property type="entry name" value="ASTACIN"/>
    <property type="match status" value="1"/>
</dbReference>
<keyword evidence="4 14" id="KW-0645">Protease</keyword>
<dbReference type="SUPFAM" id="SSF55486">
    <property type="entry name" value="Metalloproteases ('zincins'), catalytic domain"/>
    <property type="match status" value="1"/>
</dbReference>
<dbReference type="GO" id="GO:0008270">
    <property type="term" value="F:zinc ion binding"/>
    <property type="evidence" value="ECO:0007669"/>
    <property type="project" value="UniProtKB-UniRule"/>
</dbReference>
<dbReference type="PROSITE" id="PS01180">
    <property type="entry name" value="CUB"/>
    <property type="match status" value="1"/>
</dbReference>
<proteinExistence type="predicted"/>
<evidence type="ECO:0000256" key="8">
    <source>
        <dbReference type="ARBA" id="ARBA00022833"/>
    </source>
</evidence>
<dbReference type="SMART" id="SM00235">
    <property type="entry name" value="ZnMc"/>
    <property type="match status" value="1"/>
</dbReference>
<evidence type="ECO:0000256" key="16">
    <source>
        <dbReference type="SAM" id="MobiDB-lite"/>
    </source>
</evidence>
<dbReference type="FunFam" id="3.40.390.10:FF:000028">
    <property type="entry name" value="Zinc metalloproteinase"/>
    <property type="match status" value="1"/>
</dbReference>
<evidence type="ECO:0000256" key="15">
    <source>
        <dbReference type="RuleBase" id="RU361183"/>
    </source>
</evidence>
<keyword evidence="19" id="KW-1185">Reference proteome</keyword>
<feature type="binding site" evidence="14">
    <location>
        <position position="268"/>
    </location>
    <ligand>
        <name>Zn(2+)</name>
        <dbReference type="ChEBI" id="CHEBI:29105"/>
        <note>catalytic</note>
    </ligand>
</feature>
<evidence type="ECO:0000256" key="9">
    <source>
        <dbReference type="ARBA" id="ARBA00023049"/>
    </source>
</evidence>
<keyword evidence="6 12" id="KW-0732">Signal</keyword>
<dbReference type="InterPro" id="IPR011990">
    <property type="entry name" value="TPR-like_helical_dom_sf"/>
</dbReference>
<protein>
    <recommendedName>
        <fullName evidence="12">Zinc metalloproteinase</fullName>
    </recommendedName>
</protein>
<evidence type="ECO:0000313" key="20">
    <source>
        <dbReference type="WBParaSite" id="PSAMB.scaffold2065size25630.g16184.t1"/>
    </source>
</evidence>
<evidence type="ECO:0000256" key="11">
    <source>
        <dbReference type="ARBA" id="ARBA00023180"/>
    </source>
</evidence>
<dbReference type="Gene3D" id="3.40.390.10">
    <property type="entry name" value="Collagenase (Catalytic Domain)"/>
    <property type="match status" value="1"/>
</dbReference>
<feature type="binding site" evidence="14">
    <location>
        <position position="258"/>
    </location>
    <ligand>
        <name>Zn(2+)</name>
        <dbReference type="ChEBI" id="CHEBI:29105"/>
        <note>catalytic</note>
    </ligand>
</feature>
<dbReference type="Pfam" id="PF01400">
    <property type="entry name" value="Astacin"/>
    <property type="match status" value="1"/>
</dbReference>
<dbReference type="CDD" id="cd04280">
    <property type="entry name" value="ZnMc_astacin_like"/>
    <property type="match status" value="1"/>
</dbReference>
<dbReference type="Proteomes" id="UP000887566">
    <property type="component" value="Unplaced"/>
</dbReference>
<evidence type="ECO:0000256" key="13">
    <source>
        <dbReference type="PROSITE-ProRule" id="PRU00059"/>
    </source>
</evidence>
<dbReference type="InterPro" id="IPR001506">
    <property type="entry name" value="Peptidase_M12A"/>
</dbReference>
<keyword evidence="7 14" id="KW-0378">Hydrolase</keyword>
<dbReference type="InterPro" id="IPR034035">
    <property type="entry name" value="Astacin-like_dom"/>
</dbReference>
<comment type="subcellular location">
    <subcellularLocation>
        <location evidence="1 12">Secreted</location>
    </subcellularLocation>
</comment>
<organism evidence="19 20">
    <name type="scientific">Plectus sambesii</name>
    <dbReference type="NCBI Taxonomy" id="2011161"/>
    <lineage>
        <taxon>Eukaryota</taxon>
        <taxon>Metazoa</taxon>
        <taxon>Ecdysozoa</taxon>
        <taxon>Nematoda</taxon>
        <taxon>Chromadorea</taxon>
        <taxon>Plectida</taxon>
        <taxon>Plectina</taxon>
        <taxon>Plectoidea</taxon>
        <taxon>Plectidae</taxon>
        <taxon>Plectus</taxon>
    </lineage>
</organism>
<dbReference type="GO" id="GO:0004222">
    <property type="term" value="F:metalloendopeptidase activity"/>
    <property type="evidence" value="ECO:0007669"/>
    <property type="project" value="UniProtKB-UniRule"/>
</dbReference>
<name>A0A914VIE0_9BILA</name>
<keyword evidence="3" id="KW-0245">EGF-like domain</keyword>
<dbReference type="SMART" id="SM00671">
    <property type="entry name" value="SEL1"/>
    <property type="match status" value="2"/>
</dbReference>
<keyword evidence="10" id="KW-1015">Disulfide bond</keyword>
<evidence type="ECO:0000256" key="2">
    <source>
        <dbReference type="ARBA" id="ARBA00022525"/>
    </source>
</evidence>
<dbReference type="InterPro" id="IPR006026">
    <property type="entry name" value="Peptidase_Metallo"/>
</dbReference>
<evidence type="ECO:0000259" key="17">
    <source>
        <dbReference type="PROSITE" id="PS01180"/>
    </source>
</evidence>
<evidence type="ECO:0000256" key="1">
    <source>
        <dbReference type="ARBA" id="ARBA00004613"/>
    </source>
</evidence>
<feature type="signal peptide" evidence="12 15">
    <location>
        <begin position="1"/>
        <end position="20"/>
    </location>
</feature>
<feature type="domain" description="CUB" evidence="17">
    <location>
        <begin position="409"/>
        <end position="531"/>
    </location>
</feature>
<comment type="cofactor">
    <cofactor evidence="14 15">
        <name>Zn(2+)</name>
        <dbReference type="ChEBI" id="CHEBI:29105"/>
    </cofactor>
    <text evidence="14 15">Binds 1 zinc ion per subunit.</text>
</comment>
<evidence type="ECO:0000259" key="18">
    <source>
        <dbReference type="PROSITE" id="PS51864"/>
    </source>
</evidence>
<dbReference type="Pfam" id="PF08238">
    <property type="entry name" value="Sel1"/>
    <property type="match status" value="1"/>
</dbReference>
<evidence type="ECO:0000256" key="5">
    <source>
        <dbReference type="ARBA" id="ARBA00022723"/>
    </source>
</evidence>
<evidence type="ECO:0000256" key="12">
    <source>
        <dbReference type="PIRNR" id="PIRNR036365"/>
    </source>
</evidence>
<evidence type="ECO:0000256" key="14">
    <source>
        <dbReference type="PROSITE-ProRule" id="PRU01211"/>
    </source>
</evidence>
<keyword evidence="2 12" id="KW-0964">Secreted</keyword>
<dbReference type="InterPro" id="IPR035914">
    <property type="entry name" value="Sperma_CUB_dom_sf"/>
</dbReference>
<sequence length="634" mass="71578">MRFLFLTFCAILLTVVLIRAIPVPIDDEDNDEADFDSNSKNEKVGMMKTNPQLELMREKLKKLKIANADRTGQEAMDAPVQAMPLRSSYRNVTPSVFASVEKINERIEDYLYESDILLTLEQVDDLFSRNTLNADQDDEDSDSASSETTSDETKPQRRIKRKVKLNPQYKWSTKKPILYYVSADLTRAKKQAIGSAVEFWQHHTCLTFREVDTLEDNIDIIHFINGAGCYSSVGRVGGIQELSIADGCEHLGFGVLTHEIGHALGFWHEQMRSDRDSFVRVLMDNVRQEGKGQFDKQTANSIKTYSIPYEYGSLMHYNGNAFAINENEYVLVAKNELFQQTMGQRTAPSFFDVYQANRHYKCLDKCSATITNCHNGGYPNPKNCNKCICPIGFGGDLCSDPQRAQGDNCGQRSTATEDWQLLEASVGGNLPWRPTENNPAVWKPVICSWHITAPIGKAIEVRVSENSAQCRFGCAHNALQIKTSINYKVTGMRVCCSNDNRNHTYQSEGNLMPIIAEAYYRFSFKLQYRIHKKTDHQLFLSYKEAAEQGDSTAQNDLGVAYENGKGVSQSNEEAAKWYRKAAEQGKLQNKEVQMAKRTLDGCLKMGEVFLNQMKKLSNGSGKLQNKEVQMANLT</sequence>
<feature type="active site" evidence="14">
    <location>
        <position position="259"/>
    </location>
</feature>
<feature type="chain" id="PRO_5038170517" description="Zinc metalloproteinase" evidence="12 15">
    <location>
        <begin position="21"/>
        <end position="634"/>
    </location>
</feature>
<evidence type="ECO:0000256" key="6">
    <source>
        <dbReference type="ARBA" id="ARBA00022729"/>
    </source>
</evidence>
<dbReference type="SUPFAM" id="SSF81901">
    <property type="entry name" value="HCP-like"/>
    <property type="match status" value="1"/>
</dbReference>